<protein>
    <submittedName>
        <fullName evidence="1">Ribosome-associated translation inhibitor RaiA</fullName>
    </submittedName>
</protein>
<name>A0A5C6RM33_9BACT</name>
<sequence length="100" mass="11595">MKVQVNATFQVNDYLNELIQEKVGKLTQYANTITNAEMYLKIGENRHRHAEEQIVELRIDIPGHTFFAEERSDVFEKAVAAATDKVKRQMRKHKEQVAGH</sequence>
<dbReference type="Gene3D" id="3.30.160.100">
    <property type="entry name" value="Ribosome hibernation promotion factor-like"/>
    <property type="match status" value="1"/>
</dbReference>
<dbReference type="SUPFAM" id="SSF69754">
    <property type="entry name" value="Ribosome binding protein Y (YfiA homologue)"/>
    <property type="match status" value="1"/>
</dbReference>
<dbReference type="Pfam" id="PF02482">
    <property type="entry name" value="Ribosomal_S30AE"/>
    <property type="match status" value="1"/>
</dbReference>
<accession>A0A5C6RM33</accession>
<dbReference type="InterPro" id="IPR036567">
    <property type="entry name" value="RHF-like"/>
</dbReference>
<dbReference type="OrthoDB" id="9808702at2"/>
<keyword evidence="2" id="KW-1185">Reference proteome</keyword>
<dbReference type="AlphaFoldDB" id="A0A5C6RM33"/>
<dbReference type="EMBL" id="VOOR01000016">
    <property type="protein sequence ID" value="TXB63396.1"/>
    <property type="molecule type" value="Genomic_DNA"/>
</dbReference>
<dbReference type="Proteomes" id="UP000321580">
    <property type="component" value="Unassembled WGS sequence"/>
</dbReference>
<dbReference type="RefSeq" id="WP_147167217.1">
    <property type="nucleotide sequence ID" value="NZ_VOOR01000016.1"/>
</dbReference>
<evidence type="ECO:0000313" key="1">
    <source>
        <dbReference type="EMBL" id="TXB63396.1"/>
    </source>
</evidence>
<proteinExistence type="predicted"/>
<organism evidence="1 2">
    <name type="scientific">Phaeodactylibacter luteus</name>
    <dbReference type="NCBI Taxonomy" id="1564516"/>
    <lineage>
        <taxon>Bacteria</taxon>
        <taxon>Pseudomonadati</taxon>
        <taxon>Bacteroidota</taxon>
        <taxon>Saprospiria</taxon>
        <taxon>Saprospirales</taxon>
        <taxon>Haliscomenobacteraceae</taxon>
        <taxon>Phaeodactylibacter</taxon>
    </lineage>
</organism>
<dbReference type="NCBIfam" id="TIGR00741">
    <property type="entry name" value="yfiA"/>
    <property type="match status" value="1"/>
</dbReference>
<gene>
    <name evidence="1" type="primary">raiA</name>
    <name evidence="1" type="ORF">FRY97_09500</name>
</gene>
<dbReference type="InterPro" id="IPR003489">
    <property type="entry name" value="RHF/RaiA"/>
</dbReference>
<reference evidence="1 2" key="1">
    <citation type="submission" date="2019-08" db="EMBL/GenBank/DDBJ databases">
        <title>Genome of Phaeodactylibacter luteus.</title>
        <authorList>
            <person name="Bowman J.P."/>
        </authorList>
    </citation>
    <scope>NUCLEOTIDE SEQUENCE [LARGE SCALE GENOMIC DNA]</scope>
    <source>
        <strain evidence="1 2">KCTC 42180</strain>
    </source>
</reference>
<evidence type="ECO:0000313" key="2">
    <source>
        <dbReference type="Proteomes" id="UP000321580"/>
    </source>
</evidence>
<comment type="caution">
    <text evidence="1">The sequence shown here is derived from an EMBL/GenBank/DDBJ whole genome shotgun (WGS) entry which is preliminary data.</text>
</comment>